<feature type="compositionally biased region" description="Basic and acidic residues" evidence="5">
    <location>
        <begin position="584"/>
        <end position="595"/>
    </location>
</feature>
<dbReference type="InterPro" id="IPR027417">
    <property type="entry name" value="P-loop_NTPase"/>
</dbReference>
<dbReference type="PANTHER" id="PTHR32114:SF2">
    <property type="entry name" value="ABC TRANSPORTER ABCH.3"/>
    <property type="match status" value="1"/>
</dbReference>
<evidence type="ECO:0000256" key="5">
    <source>
        <dbReference type="SAM" id="MobiDB-lite"/>
    </source>
</evidence>
<organism evidence="7 8">
    <name type="scientific">Halosaccharopolyspora lacisalsi</name>
    <dbReference type="NCBI Taxonomy" id="1000566"/>
    <lineage>
        <taxon>Bacteria</taxon>
        <taxon>Bacillati</taxon>
        <taxon>Actinomycetota</taxon>
        <taxon>Actinomycetes</taxon>
        <taxon>Pseudonocardiales</taxon>
        <taxon>Pseudonocardiaceae</taxon>
        <taxon>Halosaccharopolyspora</taxon>
    </lineage>
</organism>
<dbReference type="GO" id="GO:0004527">
    <property type="term" value="F:exonuclease activity"/>
    <property type="evidence" value="ECO:0007669"/>
    <property type="project" value="UniProtKB-KW"/>
</dbReference>
<feature type="region of interest" description="Disordered" evidence="5">
    <location>
        <begin position="576"/>
        <end position="595"/>
    </location>
</feature>
<comment type="similarity">
    <text evidence="1">Belongs to the SMC family. SbcC subfamily.</text>
</comment>
<evidence type="ECO:0000256" key="3">
    <source>
        <dbReference type="ARBA" id="ARBA00013368"/>
    </source>
</evidence>
<dbReference type="AlphaFoldDB" id="A0A839DN20"/>
<keyword evidence="8" id="KW-1185">Reference proteome</keyword>
<proteinExistence type="inferred from homology"/>
<evidence type="ECO:0000256" key="2">
    <source>
        <dbReference type="ARBA" id="ARBA00011322"/>
    </source>
</evidence>
<dbReference type="Proteomes" id="UP000569329">
    <property type="component" value="Unassembled WGS sequence"/>
</dbReference>
<dbReference type="GO" id="GO:0016887">
    <property type="term" value="F:ATP hydrolysis activity"/>
    <property type="evidence" value="ECO:0007669"/>
    <property type="project" value="InterPro"/>
</dbReference>
<feature type="region of interest" description="Disordered" evidence="5">
    <location>
        <begin position="393"/>
        <end position="412"/>
    </location>
</feature>
<feature type="coiled-coil region" evidence="4">
    <location>
        <begin position="676"/>
        <end position="735"/>
    </location>
</feature>
<feature type="coiled-coil region" evidence="4">
    <location>
        <begin position="238"/>
        <end position="313"/>
    </location>
</feature>
<evidence type="ECO:0000256" key="1">
    <source>
        <dbReference type="ARBA" id="ARBA00006930"/>
    </source>
</evidence>
<evidence type="ECO:0000259" key="6">
    <source>
        <dbReference type="Pfam" id="PF13476"/>
    </source>
</evidence>
<feature type="coiled-coil region" evidence="4">
    <location>
        <begin position="415"/>
        <end position="486"/>
    </location>
</feature>
<keyword evidence="4" id="KW-0175">Coiled coil</keyword>
<dbReference type="RefSeq" id="WP_182542228.1">
    <property type="nucleotide sequence ID" value="NZ_JACGWZ010000001.1"/>
</dbReference>
<dbReference type="Pfam" id="PF13558">
    <property type="entry name" value="SbcC_Walker_B"/>
    <property type="match status" value="1"/>
</dbReference>
<feature type="domain" description="Rad50/SbcC-type AAA" evidence="6">
    <location>
        <begin position="5"/>
        <end position="237"/>
    </location>
</feature>
<dbReference type="PANTHER" id="PTHR32114">
    <property type="entry name" value="ABC TRANSPORTER ABCH.3"/>
    <property type="match status" value="1"/>
</dbReference>
<gene>
    <name evidence="7" type="ORF">FHX42_000233</name>
</gene>
<feature type="compositionally biased region" description="Basic and acidic residues" evidence="5">
    <location>
        <begin position="512"/>
        <end position="521"/>
    </location>
</feature>
<reference evidence="7 8" key="1">
    <citation type="submission" date="2020-07" db="EMBL/GenBank/DDBJ databases">
        <title>Sequencing the genomes of 1000 actinobacteria strains.</title>
        <authorList>
            <person name="Klenk H.-P."/>
        </authorList>
    </citation>
    <scope>NUCLEOTIDE SEQUENCE [LARGE SCALE GENOMIC DNA]</scope>
    <source>
        <strain evidence="7 8">DSM 45975</strain>
    </source>
</reference>
<evidence type="ECO:0000256" key="4">
    <source>
        <dbReference type="SAM" id="Coils"/>
    </source>
</evidence>
<accession>A0A839DN20</accession>
<protein>
    <recommendedName>
        <fullName evidence="3">Nuclease SbcCD subunit C</fullName>
    </recommendedName>
</protein>
<evidence type="ECO:0000313" key="7">
    <source>
        <dbReference type="EMBL" id="MBA8822904.1"/>
    </source>
</evidence>
<feature type="region of interest" description="Disordered" evidence="5">
    <location>
        <begin position="509"/>
        <end position="557"/>
    </location>
</feature>
<dbReference type="Pfam" id="PF13476">
    <property type="entry name" value="AAA_23"/>
    <property type="match status" value="1"/>
</dbReference>
<comment type="subunit">
    <text evidence="2">Heterodimer of SbcC and SbcD.</text>
</comment>
<dbReference type="SUPFAM" id="SSF52540">
    <property type="entry name" value="P-loop containing nucleoside triphosphate hydrolases"/>
    <property type="match status" value="1"/>
</dbReference>
<keyword evidence="7" id="KW-0378">Hydrolase</keyword>
<feature type="compositionally biased region" description="Basic and acidic residues" evidence="5">
    <location>
        <begin position="530"/>
        <end position="557"/>
    </location>
</feature>
<keyword evidence="7" id="KW-0269">Exonuclease</keyword>
<sequence length="984" mass="108218">MRLHRLELSGFGPYSGHEVVDFDALGSDGLFLLHGDTGAGKTALLDAVAFALYGKVPGARKEAKRFRCDTAASDTPTWVSLELTVQGHRLRVQRTPEYQRPKRSGSGYTPQKAKASLIWVSGPPEDLPSEGATRIDEVGRTVQRLLGMNADQFFQVVMLPQGEFAQFLHADTGDRAELLEKLFGTQRFTRVAEWFSGHRKQRRQRLSEQRAHVDQLFARVLQVAGAEPEDGEDRASWLEDLEKRLTRESEEADAEQERLRRERDEAERALAARRDLADKVRRVRLSRAELSELDEHRAEHEAWRAEQDAATRAMPVLTAHRAARRATEEHERAAEEVTVASAHCVGVDTEEGTDELRAASSHLHEQAGALAQLVTESEQQDDDRRRLSELADRIEADRSSDAELAEQQDGLPARIETTRRELDEAKHAAARLDAASGRVDELTALVEDARRLPAAREELTTAETRAREAVDEHQSAREHLQNLRERRLAGMAAELATTLDGGRPCPVCGSAEHPDPRRAVDEPVGAEDEERARAEEQAAQARREQSHTEVTRAQQAHDRLRERLGECAESGLTAELSEATTQRDALREQAERERPLTDRLAELESDSERLTTRRGELATRVAAARSEHANLAGTVEERHSRLERGRGEFDSVARRREHLLDTAARVDRLVTARIARDDARRRNDEQQAALAEAAAEAGFDGVDAALAAERGEQRRAELAEALAEVERREAAARAALASEELAGVDAETEVGLDEAAEAATTAREAAEQAAATARGAEQRRRDVAELAERLRRAWAELGPEQSAFAELDALTDVVNGGGQNARKMSLRSYVLAARLEEVAAAATHRLRRMSEGRYSFVHSDAAGPHGARGGLGLDVLDDYSGQTRPTKTLSGGESFLASLSLALGLADVVAAETGGVLLDTLFIDEGFGTLDADTLDLVMNTLDDLRAGGRVVGLVSHVEEVRQRIGVRLRVSKSRTGSTLTLES</sequence>
<dbReference type="InterPro" id="IPR038729">
    <property type="entry name" value="Rad50/SbcC_AAA"/>
</dbReference>
<dbReference type="EMBL" id="JACGWZ010000001">
    <property type="protein sequence ID" value="MBA8822904.1"/>
    <property type="molecule type" value="Genomic_DNA"/>
</dbReference>
<comment type="caution">
    <text evidence="7">The sequence shown here is derived from an EMBL/GenBank/DDBJ whole genome shotgun (WGS) entry which is preliminary data.</text>
</comment>
<keyword evidence="7" id="KW-0540">Nuclease</keyword>
<dbReference type="GO" id="GO:0006302">
    <property type="term" value="P:double-strand break repair"/>
    <property type="evidence" value="ECO:0007669"/>
    <property type="project" value="InterPro"/>
</dbReference>
<dbReference type="Gene3D" id="3.40.50.300">
    <property type="entry name" value="P-loop containing nucleotide triphosphate hydrolases"/>
    <property type="match status" value="2"/>
</dbReference>
<evidence type="ECO:0000313" key="8">
    <source>
        <dbReference type="Proteomes" id="UP000569329"/>
    </source>
</evidence>
<name>A0A839DN20_9PSEU</name>